<accession>A0A0D7CK39</accession>
<dbReference type="PATRIC" id="fig|1240678.4.peg.4210"/>
<proteinExistence type="predicted"/>
<comment type="caution">
    <text evidence="2">The sequence shown here is derived from an EMBL/GenBank/DDBJ whole genome shotgun (WGS) entry which is preliminary data.</text>
</comment>
<dbReference type="SUPFAM" id="SSF54593">
    <property type="entry name" value="Glyoxalase/Bleomycin resistance protein/Dihydroxybiphenyl dioxygenase"/>
    <property type="match status" value="1"/>
</dbReference>
<reference evidence="2 3" key="1">
    <citation type="submission" date="2014-09" db="EMBL/GenBank/DDBJ databases">
        <title>Draft genome sequence of Streptomyces natalensis ATCC 27448, producer of the antifungal pimaricin.</title>
        <authorList>
            <person name="Mendes M.V."/>
            <person name="Beites T."/>
            <person name="Pires S."/>
            <person name="Santos C.L."/>
            <person name="Moradas-Ferreira P."/>
        </authorList>
    </citation>
    <scope>NUCLEOTIDE SEQUENCE [LARGE SCALE GENOMIC DNA]</scope>
    <source>
        <strain evidence="2 3">ATCC 27448</strain>
    </source>
</reference>
<dbReference type="InterPro" id="IPR037523">
    <property type="entry name" value="VOC_core"/>
</dbReference>
<dbReference type="PROSITE" id="PS51819">
    <property type="entry name" value="VOC"/>
    <property type="match status" value="1"/>
</dbReference>
<evidence type="ECO:0000259" key="1">
    <source>
        <dbReference type="PROSITE" id="PS51819"/>
    </source>
</evidence>
<dbReference type="InterPro" id="IPR029068">
    <property type="entry name" value="Glyas_Bleomycin-R_OHBP_Dase"/>
</dbReference>
<dbReference type="PANTHER" id="PTHR35908">
    <property type="entry name" value="HYPOTHETICAL FUSION PROTEIN"/>
    <property type="match status" value="1"/>
</dbReference>
<dbReference type="InterPro" id="IPR041581">
    <property type="entry name" value="Glyoxalase_6"/>
</dbReference>
<dbReference type="PANTHER" id="PTHR35908:SF1">
    <property type="entry name" value="CONSERVED PROTEIN"/>
    <property type="match status" value="1"/>
</dbReference>
<dbReference type="Gene3D" id="3.10.180.10">
    <property type="entry name" value="2,3-Dihydroxybiphenyl 1,2-Dioxygenase, domain 1"/>
    <property type="match status" value="1"/>
</dbReference>
<feature type="domain" description="VOC" evidence="1">
    <location>
        <begin position="8"/>
        <end position="125"/>
    </location>
</feature>
<dbReference type="CDD" id="cd06587">
    <property type="entry name" value="VOC"/>
    <property type="match status" value="1"/>
</dbReference>
<keyword evidence="3" id="KW-1185">Reference proteome</keyword>
<organism evidence="2 3">
    <name type="scientific">Streptomyces natalensis ATCC 27448</name>
    <dbReference type="NCBI Taxonomy" id="1240678"/>
    <lineage>
        <taxon>Bacteria</taxon>
        <taxon>Bacillati</taxon>
        <taxon>Actinomycetota</taxon>
        <taxon>Actinomycetes</taxon>
        <taxon>Kitasatosporales</taxon>
        <taxon>Streptomycetaceae</taxon>
        <taxon>Streptomyces</taxon>
    </lineage>
</organism>
<dbReference type="Pfam" id="PF18029">
    <property type="entry name" value="Glyoxalase_6"/>
    <property type="match status" value="1"/>
</dbReference>
<name>A0A0D7CK39_9ACTN</name>
<gene>
    <name evidence="2" type="ORF">SNA_19955</name>
</gene>
<dbReference type="AlphaFoldDB" id="A0A0D7CK39"/>
<dbReference type="Proteomes" id="UP000032458">
    <property type="component" value="Unassembled WGS sequence"/>
</dbReference>
<evidence type="ECO:0000313" key="3">
    <source>
        <dbReference type="Proteomes" id="UP000032458"/>
    </source>
</evidence>
<sequence length="125" mass="14074">MNPHPRFSLATVVVDCPDAPALADFYQRLLGWEVKFHESDWVLLRPPEGGTGLSFQSEAAYRPPVWPERAEEQQKMLHLDIRVDDLDEAGAYAVALGATLAEVQPQDDVRVFFDPAGHLFCLFLH</sequence>
<dbReference type="EMBL" id="JRKI01000027">
    <property type="protein sequence ID" value="KIZ16573.1"/>
    <property type="molecule type" value="Genomic_DNA"/>
</dbReference>
<evidence type="ECO:0000313" key="2">
    <source>
        <dbReference type="EMBL" id="KIZ16573.1"/>
    </source>
</evidence>
<protein>
    <submittedName>
        <fullName evidence="2">Glyoxalase</fullName>
    </submittedName>
</protein>